<proteinExistence type="predicted"/>
<comment type="caution">
    <text evidence="9">The sequence shown here is derived from an EMBL/GenBank/DDBJ whole genome shotgun (WGS) entry which is preliminary data.</text>
</comment>
<dbReference type="EMBL" id="CAJZBQ010000011">
    <property type="protein sequence ID" value="CAG9314008.1"/>
    <property type="molecule type" value="Genomic_DNA"/>
</dbReference>
<evidence type="ECO:0000256" key="7">
    <source>
        <dbReference type="PROSITE-ProRule" id="PRU00042"/>
    </source>
</evidence>
<dbReference type="AlphaFoldDB" id="A0AAU9IKI9"/>
<sequence length="182" mass="20876">MDLQNSISLSTQICSNHFTTHIQNDNRILFKCATCSKTFFSLSEMRDHIIVEFDLDKELIGFLNFEMGIDQYSDDSDIQTSSPECEDNSSFEPIECYKCLKICKGTKGLNQHLGKRHSDGKNKEICEVCGKSFKHKYAVNFHINQVHAKATRVKCQVCGKQLYNKYVLSQHLKKQHSIQSLS</sequence>
<dbReference type="Proteomes" id="UP001162131">
    <property type="component" value="Unassembled WGS sequence"/>
</dbReference>
<dbReference type="PROSITE" id="PS50157">
    <property type="entry name" value="ZINC_FINGER_C2H2_2"/>
    <property type="match status" value="2"/>
</dbReference>
<feature type="domain" description="C2H2-type" evidence="8">
    <location>
        <begin position="124"/>
        <end position="152"/>
    </location>
</feature>
<dbReference type="InterPro" id="IPR036236">
    <property type="entry name" value="Znf_C2H2_sf"/>
</dbReference>
<keyword evidence="5" id="KW-0862">Zinc</keyword>
<dbReference type="PANTHER" id="PTHR24406">
    <property type="entry name" value="TRANSCRIPTIONAL REPRESSOR CTCFL-RELATED"/>
    <property type="match status" value="1"/>
</dbReference>
<accession>A0AAU9IKI9</accession>
<evidence type="ECO:0000256" key="3">
    <source>
        <dbReference type="ARBA" id="ARBA00022737"/>
    </source>
</evidence>
<dbReference type="SUPFAM" id="SSF57667">
    <property type="entry name" value="beta-beta-alpha zinc fingers"/>
    <property type="match status" value="1"/>
</dbReference>
<dbReference type="SMART" id="SM00355">
    <property type="entry name" value="ZnF_C2H2"/>
    <property type="match status" value="4"/>
</dbReference>
<dbReference type="InterPro" id="IPR050888">
    <property type="entry name" value="ZnF_C2H2-type_TF"/>
</dbReference>
<dbReference type="Gene3D" id="3.30.160.60">
    <property type="entry name" value="Classic Zinc Finger"/>
    <property type="match status" value="1"/>
</dbReference>
<organism evidence="9 10">
    <name type="scientific">Blepharisma stoltei</name>
    <dbReference type="NCBI Taxonomy" id="1481888"/>
    <lineage>
        <taxon>Eukaryota</taxon>
        <taxon>Sar</taxon>
        <taxon>Alveolata</taxon>
        <taxon>Ciliophora</taxon>
        <taxon>Postciliodesmatophora</taxon>
        <taxon>Heterotrichea</taxon>
        <taxon>Heterotrichida</taxon>
        <taxon>Blepharismidae</taxon>
        <taxon>Blepharisma</taxon>
    </lineage>
</organism>
<keyword evidence="10" id="KW-1185">Reference proteome</keyword>
<protein>
    <recommendedName>
        <fullName evidence="8">C2H2-type domain-containing protein</fullName>
    </recommendedName>
</protein>
<evidence type="ECO:0000256" key="6">
    <source>
        <dbReference type="ARBA" id="ARBA00023242"/>
    </source>
</evidence>
<feature type="domain" description="C2H2-type" evidence="8">
    <location>
        <begin position="153"/>
        <end position="177"/>
    </location>
</feature>
<evidence type="ECO:0000313" key="10">
    <source>
        <dbReference type="Proteomes" id="UP001162131"/>
    </source>
</evidence>
<evidence type="ECO:0000256" key="2">
    <source>
        <dbReference type="ARBA" id="ARBA00022723"/>
    </source>
</evidence>
<dbReference type="Pfam" id="PF00096">
    <property type="entry name" value="zf-C2H2"/>
    <property type="match status" value="1"/>
</dbReference>
<keyword evidence="4 7" id="KW-0863">Zinc-finger</keyword>
<keyword evidence="3" id="KW-0677">Repeat</keyword>
<dbReference type="GO" id="GO:0008270">
    <property type="term" value="F:zinc ion binding"/>
    <property type="evidence" value="ECO:0007669"/>
    <property type="project" value="UniProtKB-KW"/>
</dbReference>
<keyword evidence="6" id="KW-0539">Nucleus</keyword>
<evidence type="ECO:0000256" key="5">
    <source>
        <dbReference type="ARBA" id="ARBA00022833"/>
    </source>
</evidence>
<dbReference type="PROSITE" id="PS00028">
    <property type="entry name" value="ZINC_FINGER_C2H2_1"/>
    <property type="match status" value="2"/>
</dbReference>
<evidence type="ECO:0000256" key="4">
    <source>
        <dbReference type="ARBA" id="ARBA00022771"/>
    </source>
</evidence>
<evidence type="ECO:0000313" key="9">
    <source>
        <dbReference type="EMBL" id="CAG9314008.1"/>
    </source>
</evidence>
<gene>
    <name evidence="9" type="ORF">BSTOLATCC_MIC9809</name>
</gene>
<reference evidence="9" key="1">
    <citation type="submission" date="2021-09" db="EMBL/GenBank/DDBJ databases">
        <authorList>
            <consortium name="AG Swart"/>
            <person name="Singh M."/>
            <person name="Singh A."/>
            <person name="Seah K."/>
            <person name="Emmerich C."/>
        </authorList>
    </citation>
    <scope>NUCLEOTIDE SEQUENCE</scope>
    <source>
        <strain evidence="9">ATCC30299</strain>
    </source>
</reference>
<dbReference type="InterPro" id="IPR013087">
    <property type="entry name" value="Znf_C2H2_type"/>
</dbReference>
<dbReference type="GO" id="GO:0005634">
    <property type="term" value="C:nucleus"/>
    <property type="evidence" value="ECO:0007669"/>
    <property type="project" value="UniProtKB-SubCell"/>
</dbReference>
<evidence type="ECO:0000256" key="1">
    <source>
        <dbReference type="ARBA" id="ARBA00004123"/>
    </source>
</evidence>
<evidence type="ECO:0000259" key="8">
    <source>
        <dbReference type="PROSITE" id="PS50157"/>
    </source>
</evidence>
<keyword evidence="2" id="KW-0479">Metal-binding</keyword>
<name>A0AAU9IKI9_9CILI</name>
<comment type="subcellular location">
    <subcellularLocation>
        <location evidence="1">Nucleus</location>
    </subcellularLocation>
</comment>